<comment type="pathway">
    <text evidence="5">Amino-acid biosynthesis; D-alanine biosynthesis; D-alanine from L-alanine: step 1/1.</text>
</comment>
<comment type="cofactor">
    <cofactor evidence="2 5 6">
        <name>pyridoxal 5'-phosphate</name>
        <dbReference type="ChEBI" id="CHEBI:597326"/>
    </cofactor>
</comment>
<proteinExistence type="inferred from homology"/>
<keyword evidence="3 5" id="KW-0663">Pyridoxal phosphate</keyword>
<dbReference type="InterPro" id="IPR001608">
    <property type="entry name" value="Ala_racemase_N"/>
</dbReference>
<dbReference type="Gene3D" id="3.20.20.10">
    <property type="entry name" value="Alanine racemase"/>
    <property type="match status" value="1"/>
</dbReference>
<dbReference type="GO" id="GO:0005829">
    <property type="term" value="C:cytosol"/>
    <property type="evidence" value="ECO:0007669"/>
    <property type="project" value="TreeGrafter"/>
</dbReference>
<dbReference type="EC" id="5.1.1.1" evidence="5"/>
<evidence type="ECO:0000256" key="1">
    <source>
        <dbReference type="ARBA" id="ARBA00000316"/>
    </source>
</evidence>
<protein>
    <recommendedName>
        <fullName evidence="5">Alanine racemase</fullName>
        <ecNumber evidence="5">5.1.1.1</ecNumber>
    </recommendedName>
</protein>
<dbReference type="InterPro" id="IPR000821">
    <property type="entry name" value="Ala_racemase"/>
</dbReference>
<dbReference type="Pfam" id="PF01168">
    <property type="entry name" value="Ala_racemase_N"/>
    <property type="match status" value="1"/>
</dbReference>
<dbReference type="HAMAP" id="MF_01201">
    <property type="entry name" value="Ala_racemase"/>
    <property type="match status" value="1"/>
</dbReference>
<evidence type="ECO:0000256" key="7">
    <source>
        <dbReference type="PIRSR" id="PIRSR600821-52"/>
    </source>
</evidence>
<feature type="active site" description="Proton acceptor; specific for L-alanine" evidence="5">
    <location>
        <position position="250"/>
    </location>
</feature>
<dbReference type="InterPro" id="IPR011079">
    <property type="entry name" value="Ala_racemase_C"/>
</dbReference>
<dbReference type="RefSeq" id="WP_102245621.1">
    <property type="nucleotide sequence ID" value="NZ_CP025682.1"/>
</dbReference>
<comment type="function">
    <text evidence="5">Catalyzes the interconversion of L-alanine and D-alanine. May also act on other amino acids.</text>
</comment>
<reference evidence="9 10" key="1">
    <citation type="submission" date="2018-01" db="EMBL/GenBank/DDBJ databases">
        <authorList>
            <person name="Fu G.-Y."/>
        </authorList>
    </citation>
    <scope>NUCLEOTIDE SEQUENCE [LARGE SCALE GENOMIC DNA]</scope>
    <source>
        <strain evidence="9 10">SY39</strain>
    </source>
</reference>
<dbReference type="SUPFAM" id="SSF51419">
    <property type="entry name" value="PLP-binding barrel"/>
    <property type="match status" value="1"/>
</dbReference>
<dbReference type="InterPro" id="IPR009006">
    <property type="entry name" value="Ala_racemase/Decarboxylase_C"/>
</dbReference>
<dbReference type="GO" id="GO:0008784">
    <property type="term" value="F:alanine racemase activity"/>
    <property type="evidence" value="ECO:0007669"/>
    <property type="project" value="UniProtKB-UniRule"/>
</dbReference>
<sequence>MRPARALIDLDALRHNYRLARARHGARMLAVIKANAYGHGAVQCARALEDEADAFAVAFIDEAMVLREAGILRPILLLEGPFSTEEVQRAAAFDLWPVVHHAGQLAMFDAADLPQPIDVWLKLNTGMNRAGFEPEDVRAAWLRLRDSGNVGEITLMTHLARADEPQVITTDEQVATFDAAIAGLEGPRSLSNSPATLGWPSTHADWGRAGILLYGADPMPDEASGLRAVMTLESEVISVREVPAGTPVGYGARFVTSRPTRLGLVAMGYADGYPRSTRDGTPVAVDGMPARLAGRVSMDLLTVDLTDVPGAGPGSRVELWGPQVPVNRVAQAAGTIAYEVLCNVKRARFEYRG</sequence>
<dbReference type="Pfam" id="PF00842">
    <property type="entry name" value="Ala_racemase_C"/>
    <property type="match status" value="1"/>
</dbReference>
<comment type="catalytic activity">
    <reaction evidence="1 5">
        <text>L-alanine = D-alanine</text>
        <dbReference type="Rhea" id="RHEA:20249"/>
        <dbReference type="ChEBI" id="CHEBI:57416"/>
        <dbReference type="ChEBI" id="CHEBI:57972"/>
        <dbReference type="EC" id="5.1.1.1"/>
    </reaction>
</comment>
<evidence type="ECO:0000313" key="9">
    <source>
        <dbReference type="EMBL" id="AUN93547.1"/>
    </source>
</evidence>
<organism evidence="9 10">
    <name type="scientific">Pseudazoarcus pumilus</name>
    <dbReference type="NCBI Taxonomy" id="2067960"/>
    <lineage>
        <taxon>Bacteria</taxon>
        <taxon>Pseudomonadati</taxon>
        <taxon>Pseudomonadota</taxon>
        <taxon>Betaproteobacteria</taxon>
        <taxon>Rhodocyclales</taxon>
        <taxon>Zoogloeaceae</taxon>
        <taxon>Pseudazoarcus</taxon>
    </lineage>
</organism>
<dbReference type="PROSITE" id="PS00395">
    <property type="entry name" value="ALANINE_RACEMASE"/>
    <property type="match status" value="1"/>
</dbReference>
<feature type="domain" description="Alanine racemase C-terminal" evidence="8">
    <location>
        <begin position="229"/>
        <end position="352"/>
    </location>
</feature>
<evidence type="ECO:0000256" key="3">
    <source>
        <dbReference type="ARBA" id="ARBA00022898"/>
    </source>
</evidence>
<evidence type="ECO:0000259" key="8">
    <source>
        <dbReference type="SMART" id="SM01005"/>
    </source>
</evidence>
<dbReference type="UniPathway" id="UPA00042">
    <property type="reaction ID" value="UER00497"/>
</dbReference>
<name>A0A2I6S2V6_9RHOO</name>
<dbReference type="SUPFAM" id="SSF50621">
    <property type="entry name" value="Alanine racemase C-terminal domain-like"/>
    <property type="match status" value="1"/>
</dbReference>
<dbReference type="Gene3D" id="2.40.37.10">
    <property type="entry name" value="Lyase, Ornithine Decarboxylase, Chain A, domain 1"/>
    <property type="match status" value="1"/>
</dbReference>
<feature type="binding site" evidence="5 7">
    <location>
        <position position="129"/>
    </location>
    <ligand>
        <name>substrate</name>
    </ligand>
</feature>
<dbReference type="CDD" id="cd06827">
    <property type="entry name" value="PLPDE_III_AR_proteobact"/>
    <property type="match status" value="1"/>
</dbReference>
<dbReference type="PRINTS" id="PR00992">
    <property type="entry name" value="ALARACEMASE"/>
</dbReference>
<dbReference type="KEGG" id="atw:C0099_00510"/>
<comment type="similarity">
    <text evidence="5">Belongs to the alanine racemase family.</text>
</comment>
<gene>
    <name evidence="9" type="primary">alr</name>
    <name evidence="9" type="ORF">C0099_00510</name>
</gene>
<dbReference type="GO" id="GO:0030170">
    <property type="term" value="F:pyridoxal phosphate binding"/>
    <property type="evidence" value="ECO:0007669"/>
    <property type="project" value="UniProtKB-UniRule"/>
</dbReference>
<dbReference type="PANTHER" id="PTHR30511:SF0">
    <property type="entry name" value="ALANINE RACEMASE, CATABOLIC-RELATED"/>
    <property type="match status" value="1"/>
</dbReference>
<accession>A0A2I6S2V6</accession>
<dbReference type="InterPro" id="IPR020622">
    <property type="entry name" value="Ala_racemase_pyridoxalP-BS"/>
</dbReference>
<dbReference type="NCBIfam" id="TIGR00492">
    <property type="entry name" value="alr"/>
    <property type="match status" value="1"/>
</dbReference>
<dbReference type="InterPro" id="IPR029066">
    <property type="entry name" value="PLP-binding_barrel"/>
</dbReference>
<feature type="modified residue" description="N6-(pyridoxal phosphate)lysine" evidence="5 6">
    <location>
        <position position="33"/>
    </location>
</feature>
<dbReference type="SMART" id="SM01005">
    <property type="entry name" value="Ala_racemase_C"/>
    <property type="match status" value="1"/>
</dbReference>
<dbReference type="OrthoDB" id="9813814at2"/>
<feature type="binding site" evidence="5 7">
    <location>
        <position position="298"/>
    </location>
    <ligand>
        <name>substrate</name>
    </ligand>
</feature>
<keyword evidence="10" id="KW-1185">Reference proteome</keyword>
<dbReference type="PANTHER" id="PTHR30511">
    <property type="entry name" value="ALANINE RACEMASE"/>
    <property type="match status" value="1"/>
</dbReference>
<evidence type="ECO:0000313" key="10">
    <source>
        <dbReference type="Proteomes" id="UP000242205"/>
    </source>
</evidence>
<dbReference type="FunFam" id="3.20.20.10:FF:000002">
    <property type="entry name" value="Alanine racemase"/>
    <property type="match status" value="1"/>
</dbReference>
<evidence type="ECO:0000256" key="4">
    <source>
        <dbReference type="ARBA" id="ARBA00023235"/>
    </source>
</evidence>
<dbReference type="AlphaFoldDB" id="A0A2I6S2V6"/>
<dbReference type="Proteomes" id="UP000242205">
    <property type="component" value="Chromosome"/>
</dbReference>
<evidence type="ECO:0000256" key="6">
    <source>
        <dbReference type="PIRSR" id="PIRSR600821-50"/>
    </source>
</evidence>
<dbReference type="GO" id="GO:0030632">
    <property type="term" value="P:D-alanine biosynthetic process"/>
    <property type="evidence" value="ECO:0007669"/>
    <property type="project" value="UniProtKB-UniRule"/>
</dbReference>
<dbReference type="EMBL" id="CP025682">
    <property type="protein sequence ID" value="AUN93547.1"/>
    <property type="molecule type" value="Genomic_DNA"/>
</dbReference>
<keyword evidence="4 5" id="KW-0413">Isomerase</keyword>
<feature type="active site" description="Proton acceptor; specific for D-alanine" evidence="5">
    <location>
        <position position="33"/>
    </location>
</feature>
<evidence type="ECO:0000256" key="2">
    <source>
        <dbReference type="ARBA" id="ARBA00001933"/>
    </source>
</evidence>
<evidence type="ECO:0000256" key="5">
    <source>
        <dbReference type="HAMAP-Rule" id="MF_01201"/>
    </source>
</evidence>